<evidence type="ECO:0000313" key="3">
    <source>
        <dbReference type="Proteomes" id="UP000324222"/>
    </source>
</evidence>
<keyword evidence="3" id="KW-1185">Reference proteome</keyword>
<accession>A0A5B7DQ00</accession>
<dbReference type="AlphaFoldDB" id="A0A5B7DQ00"/>
<sequence>MKSSGLGLPSTKSSTLRQVSLALKSNPTTAASKCVTISSNIVREPREISTQPRHGPRGDSDYIQATGRLSHLHPVSVKGHEGNKTSHLKQEVYDEGEASIEGKGIHSRHVG</sequence>
<organism evidence="2 3">
    <name type="scientific">Portunus trituberculatus</name>
    <name type="common">Swimming crab</name>
    <name type="synonym">Neptunus trituberculatus</name>
    <dbReference type="NCBI Taxonomy" id="210409"/>
    <lineage>
        <taxon>Eukaryota</taxon>
        <taxon>Metazoa</taxon>
        <taxon>Ecdysozoa</taxon>
        <taxon>Arthropoda</taxon>
        <taxon>Crustacea</taxon>
        <taxon>Multicrustacea</taxon>
        <taxon>Malacostraca</taxon>
        <taxon>Eumalacostraca</taxon>
        <taxon>Eucarida</taxon>
        <taxon>Decapoda</taxon>
        <taxon>Pleocyemata</taxon>
        <taxon>Brachyura</taxon>
        <taxon>Eubrachyura</taxon>
        <taxon>Portunoidea</taxon>
        <taxon>Portunidae</taxon>
        <taxon>Portuninae</taxon>
        <taxon>Portunus</taxon>
    </lineage>
</organism>
<evidence type="ECO:0000256" key="1">
    <source>
        <dbReference type="SAM" id="MobiDB-lite"/>
    </source>
</evidence>
<comment type="caution">
    <text evidence="2">The sequence shown here is derived from an EMBL/GenBank/DDBJ whole genome shotgun (WGS) entry which is preliminary data.</text>
</comment>
<evidence type="ECO:0000313" key="2">
    <source>
        <dbReference type="EMBL" id="MPC23043.1"/>
    </source>
</evidence>
<proteinExistence type="predicted"/>
<feature type="region of interest" description="Disordered" evidence="1">
    <location>
        <begin position="42"/>
        <end position="111"/>
    </location>
</feature>
<protein>
    <submittedName>
        <fullName evidence="2">Uncharacterized protein</fullName>
    </submittedName>
</protein>
<dbReference type="Proteomes" id="UP000324222">
    <property type="component" value="Unassembled WGS sequence"/>
</dbReference>
<reference evidence="2 3" key="1">
    <citation type="submission" date="2019-05" db="EMBL/GenBank/DDBJ databases">
        <title>Another draft genome of Portunus trituberculatus and its Hox gene families provides insights of decapod evolution.</title>
        <authorList>
            <person name="Jeong J.-H."/>
            <person name="Song I."/>
            <person name="Kim S."/>
            <person name="Choi T."/>
            <person name="Kim D."/>
            <person name="Ryu S."/>
            <person name="Kim W."/>
        </authorList>
    </citation>
    <scope>NUCLEOTIDE SEQUENCE [LARGE SCALE GENOMIC DNA]</scope>
    <source>
        <tissue evidence="2">Muscle</tissue>
    </source>
</reference>
<name>A0A5B7DQ00_PORTR</name>
<gene>
    <name evidence="2" type="ORF">E2C01_016080</name>
</gene>
<feature type="compositionally biased region" description="Basic and acidic residues" evidence="1">
    <location>
        <begin position="78"/>
        <end position="92"/>
    </location>
</feature>
<dbReference type="EMBL" id="VSRR010001159">
    <property type="protein sequence ID" value="MPC23043.1"/>
    <property type="molecule type" value="Genomic_DNA"/>
</dbReference>